<keyword evidence="3" id="KW-1185">Reference proteome</keyword>
<sequence length="379" mass="40554">MQRRWVLAVIVGSGLLAQTPPPVPPPAPAPEPAQVPPQAPPPEPKPAEMKAEVVAVIPKPGLQPEPKAFEQLRPSQRKLAYTLQRAALSAHELGYYRSHPKAVEVRDALGALVAVKAILPEKASAAIPAVEAYLAKVRAQHGLYDADGKKLLLESTWKDLLLAARAAAKADAKGLESRLAKLKGLLFDAKVDATAPTWAAPEAPAQGKKAKAAKGPKAPEGFANQKAITALWVKRAQTWIDNTRQEVDVKGEKKLRSVPDPAQTKALNALLIWLENEDLDLLRDPGFGWLDLRRLGATPGPALLAHADAIATSKAPEGPAGELTLLPTLEPVLAESKFSKGDEKRQILADVKQGAPAADLATQMAAFEKLARSREFDTK</sequence>
<feature type="compositionally biased region" description="Pro residues" evidence="1">
    <location>
        <begin position="19"/>
        <end position="44"/>
    </location>
</feature>
<gene>
    <name evidence="2" type="ORF">GETHED_20890</name>
</gene>
<feature type="region of interest" description="Disordered" evidence="1">
    <location>
        <begin position="200"/>
        <end position="219"/>
    </location>
</feature>
<comment type="caution">
    <text evidence="2">The sequence shown here is derived from an EMBL/GenBank/DDBJ whole genome shotgun (WGS) entry which is preliminary data.</text>
</comment>
<organism evidence="2 3">
    <name type="scientific">Geothrix edaphica</name>
    <dbReference type="NCBI Taxonomy" id="2927976"/>
    <lineage>
        <taxon>Bacteria</taxon>
        <taxon>Pseudomonadati</taxon>
        <taxon>Acidobacteriota</taxon>
        <taxon>Holophagae</taxon>
        <taxon>Holophagales</taxon>
        <taxon>Holophagaceae</taxon>
        <taxon>Geothrix</taxon>
    </lineage>
</organism>
<dbReference type="Proteomes" id="UP001165044">
    <property type="component" value="Unassembled WGS sequence"/>
</dbReference>
<proteinExistence type="predicted"/>
<protein>
    <submittedName>
        <fullName evidence="2">Uncharacterized protein</fullName>
    </submittedName>
</protein>
<evidence type="ECO:0000256" key="1">
    <source>
        <dbReference type="SAM" id="MobiDB-lite"/>
    </source>
</evidence>
<dbReference type="EMBL" id="BSDC01000002">
    <property type="protein sequence ID" value="GLH67725.1"/>
    <property type="molecule type" value="Genomic_DNA"/>
</dbReference>
<dbReference type="RefSeq" id="WP_285609044.1">
    <property type="nucleotide sequence ID" value="NZ_BSDC01000002.1"/>
</dbReference>
<evidence type="ECO:0000313" key="3">
    <source>
        <dbReference type="Proteomes" id="UP001165044"/>
    </source>
</evidence>
<reference evidence="2" key="1">
    <citation type="journal article" date="2023" name="Antonie Van Leeuwenhoek">
        <title>Mesoterricola silvestris gen. nov., sp. nov., Mesoterricola sediminis sp. nov., Geothrix oryzae sp. nov., Geothrix edaphica sp. nov., Geothrix rubra sp. nov., and Geothrix limicola sp. nov., six novel members of Acidobacteriota isolated from soils.</title>
        <authorList>
            <person name="Itoh H."/>
            <person name="Sugisawa Y."/>
            <person name="Mise K."/>
            <person name="Xu Z."/>
            <person name="Kuniyasu M."/>
            <person name="Ushijima N."/>
            <person name="Kawano K."/>
            <person name="Kobayashi E."/>
            <person name="Shiratori Y."/>
            <person name="Masuda Y."/>
            <person name="Senoo K."/>
        </authorList>
    </citation>
    <scope>NUCLEOTIDE SEQUENCE</scope>
    <source>
        <strain evidence="2">Red802</strain>
    </source>
</reference>
<evidence type="ECO:0000313" key="2">
    <source>
        <dbReference type="EMBL" id="GLH67725.1"/>
    </source>
</evidence>
<feature type="region of interest" description="Disordered" evidence="1">
    <location>
        <begin position="16"/>
        <end position="48"/>
    </location>
</feature>
<accession>A0ABQ5Q026</accession>
<name>A0ABQ5Q026_9BACT</name>